<dbReference type="AlphaFoldDB" id="A0A917CER7"/>
<accession>A0A917CER7</accession>
<feature type="signal peptide" evidence="1">
    <location>
        <begin position="1"/>
        <end position="16"/>
    </location>
</feature>
<keyword evidence="1" id="KW-0732">Signal</keyword>
<comment type="caution">
    <text evidence="2">The sequence shown here is derived from an EMBL/GenBank/DDBJ whole genome shotgun (WGS) entry which is preliminary data.</text>
</comment>
<protein>
    <submittedName>
        <fullName evidence="2">Uncharacterized protein</fullName>
    </submittedName>
</protein>
<feature type="chain" id="PRO_5037528992" evidence="1">
    <location>
        <begin position="17"/>
        <end position="141"/>
    </location>
</feature>
<dbReference type="RefSeq" id="WP_188363766.1">
    <property type="nucleotide sequence ID" value="NZ_BAABJF010000011.1"/>
</dbReference>
<evidence type="ECO:0000313" key="3">
    <source>
        <dbReference type="Proteomes" id="UP000605253"/>
    </source>
</evidence>
<dbReference type="Proteomes" id="UP000605253">
    <property type="component" value="Unassembled WGS sequence"/>
</dbReference>
<reference evidence="2" key="1">
    <citation type="journal article" date="2014" name="Int. J. Syst. Evol. Microbiol.">
        <title>Complete genome sequence of Corynebacterium casei LMG S-19264T (=DSM 44701T), isolated from a smear-ripened cheese.</title>
        <authorList>
            <consortium name="US DOE Joint Genome Institute (JGI-PGF)"/>
            <person name="Walter F."/>
            <person name="Albersmeier A."/>
            <person name="Kalinowski J."/>
            <person name="Ruckert C."/>
        </authorList>
    </citation>
    <scope>NUCLEOTIDE SEQUENCE</scope>
    <source>
        <strain evidence="2">CGMCC 1.12181</strain>
    </source>
</reference>
<organism evidence="2 3">
    <name type="scientific">Marinicella pacifica</name>
    <dbReference type="NCBI Taxonomy" id="1171543"/>
    <lineage>
        <taxon>Bacteria</taxon>
        <taxon>Pseudomonadati</taxon>
        <taxon>Pseudomonadota</taxon>
        <taxon>Gammaproteobacteria</taxon>
        <taxon>Lysobacterales</taxon>
        <taxon>Marinicellaceae</taxon>
        <taxon>Marinicella</taxon>
    </lineage>
</organism>
<name>A0A917CER7_9GAMM</name>
<evidence type="ECO:0000313" key="2">
    <source>
        <dbReference type="EMBL" id="GGF84363.1"/>
    </source>
</evidence>
<dbReference type="EMBL" id="BMEO01000001">
    <property type="protein sequence ID" value="GGF84363.1"/>
    <property type="molecule type" value="Genomic_DNA"/>
</dbReference>
<evidence type="ECO:0000256" key="1">
    <source>
        <dbReference type="SAM" id="SignalP"/>
    </source>
</evidence>
<keyword evidence="3" id="KW-1185">Reference proteome</keyword>
<gene>
    <name evidence="2" type="ORF">GCM10011365_01640</name>
</gene>
<reference evidence="2" key="2">
    <citation type="submission" date="2020-09" db="EMBL/GenBank/DDBJ databases">
        <authorList>
            <person name="Sun Q."/>
            <person name="Zhou Y."/>
        </authorList>
    </citation>
    <scope>NUCLEOTIDE SEQUENCE</scope>
    <source>
        <strain evidence="2">CGMCC 1.12181</strain>
    </source>
</reference>
<proteinExistence type="predicted"/>
<sequence length="141" mass="16073">MYRILMLLIISFSAQAVIVNGSEEHSRLMLPKYVKSSELIVIGDVFSEHTNQFIKVEEVLKGELTFKGKVIPTYSYVTNLSCGTGQPLPIPDDEVSIVFFDSEHNMPSQFNNNKPTSHGRYFHIRKKFLADVKKLIIELPQ</sequence>